<dbReference type="Proteomes" id="UP000285405">
    <property type="component" value="Unassembled WGS sequence"/>
</dbReference>
<comment type="caution">
    <text evidence="1">The sequence shown here is derived from an EMBL/GenBank/DDBJ whole genome shotgun (WGS) entry which is preliminary data.</text>
</comment>
<sequence>MDDSFGNEPKKPCIVLDSDNFRVFFKTQELWLKTRGWLYVFEQTRQEFTAATNPTNNSSANGFNPEKGSGISIKRAWVQLDNLRSKLVEADPLKTNSYTETSFLGYLLEGLDDNVYKTAKSFLDLQPSLIGKQRLDLLQNFFEENEATKQQELSGLLLEMPITRELAPVVQLTGHEANTHHHALRHVAKPQTQLKSVKYMVAEIIMFGTANSGARHGNWPKDSA</sequence>
<evidence type="ECO:0000313" key="2">
    <source>
        <dbReference type="Proteomes" id="UP000285405"/>
    </source>
</evidence>
<dbReference type="EMBL" id="MCBR01017527">
    <property type="protein sequence ID" value="RKF59443.1"/>
    <property type="molecule type" value="Genomic_DNA"/>
</dbReference>
<evidence type="ECO:0000313" key="1">
    <source>
        <dbReference type="EMBL" id="RKF59443.1"/>
    </source>
</evidence>
<accession>A0A420HPU3</accession>
<dbReference type="OrthoDB" id="5439908at2759"/>
<proteinExistence type="predicted"/>
<protein>
    <submittedName>
        <fullName evidence="1">Uncharacterized protein</fullName>
    </submittedName>
</protein>
<reference evidence="1 2" key="1">
    <citation type="journal article" date="2018" name="BMC Genomics">
        <title>Comparative genome analyses reveal sequence features reflecting distinct modes of host-adaptation between dicot and monocot powdery mildew.</title>
        <authorList>
            <person name="Wu Y."/>
            <person name="Ma X."/>
            <person name="Pan Z."/>
            <person name="Kale S.D."/>
            <person name="Song Y."/>
            <person name="King H."/>
            <person name="Zhang Q."/>
            <person name="Presley C."/>
            <person name="Deng X."/>
            <person name="Wei C.I."/>
            <person name="Xiao S."/>
        </authorList>
    </citation>
    <scope>NUCLEOTIDE SEQUENCE [LARGE SCALE GENOMIC DNA]</scope>
    <source>
        <strain evidence="1">UCSC1</strain>
    </source>
</reference>
<name>A0A420HPU3_9PEZI</name>
<organism evidence="1 2">
    <name type="scientific">Golovinomyces cichoracearum</name>
    <dbReference type="NCBI Taxonomy" id="62708"/>
    <lineage>
        <taxon>Eukaryota</taxon>
        <taxon>Fungi</taxon>
        <taxon>Dikarya</taxon>
        <taxon>Ascomycota</taxon>
        <taxon>Pezizomycotina</taxon>
        <taxon>Leotiomycetes</taxon>
        <taxon>Erysiphales</taxon>
        <taxon>Erysiphaceae</taxon>
        <taxon>Golovinomyces</taxon>
    </lineage>
</organism>
<gene>
    <name evidence="1" type="ORF">GcC1_175042</name>
</gene>
<dbReference type="AlphaFoldDB" id="A0A420HPU3"/>